<dbReference type="AlphaFoldDB" id="A0A6H5HD61"/>
<proteinExistence type="predicted"/>
<feature type="compositionally biased region" description="Polar residues" evidence="1">
    <location>
        <begin position="40"/>
        <end position="53"/>
    </location>
</feature>
<protein>
    <submittedName>
        <fullName evidence="2">Uncharacterized protein</fullName>
    </submittedName>
</protein>
<dbReference type="EMBL" id="CADCXU010028228">
    <property type="protein sequence ID" value="CAB0014863.1"/>
    <property type="molecule type" value="Genomic_DNA"/>
</dbReference>
<evidence type="ECO:0000313" key="3">
    <source>
        <dbReference type="Proteomes" id="UP000479000"/>
    </source>
</evidence>
<evidence type="ECO:0000313" key="2">
    <source>
        <dbReference type="EMBL" id="CAB0014863.1"/>
    </source>
</evidence>
<organism evidence="2 3">
    <name type="scientific">Nesidiocoris tenuis</name>
    <dbReference type="NCBI Taxonomy" id="355587"/>
    <lineage>
        <taxon>Eukaryota</taxon>
        <taxon>Metazoa</taxon>
        <taxon>Ecdysozoa</taxon>
        <taxon>Arthropoda</taxon>
        <taxon>Hexapoda</taxon>
        <taxon>Insecta</taxon>
        <taxon>Pterygota</taxon>
        <taxon>Neoptera</taxon>
        <taxon>Paraneoptera</taxon>
        <taxon>Hemiptera</taxon>
        <taxon>Heteroptera</taxon>
        <taxon>Panheteroptera</taxon>
        <taxon>Cimicomorpha</taxon>
        <taxon>Miridae</taxon>
        <taxon>Dicyphina</taxon>
        <taxon>Nesidiocoris</taxon>
    </lineage>
</organism>
<reference evidence="2 3" key="1">
    <citation type="submission" date="2020-02" db="EMBL/GenBank/DDBJ databases">
        <authorList>
            <person name="Ferguson B K."/>
        </authorList>
    </citation>
    <scope>NUCLEOTIDE SEQUENCE [LARGE SCALE GENOMIC DNA]</scope>
</reference>
<evidence type="ECO:0000256" key="1">
    <source>
        <dbReference type="SAM" id="MobiDB-lite"/>
    </source>
</evidence>
<name>A0A6H5HD61_9HEMI</name>
<accession>A0A6H5HD61</accession>
<dbReference type="PANTHER" id="PTHR47771">
    <property type="entry name" value="LD27203P-RELATED"/>
    <property type="match status" value="1"/>
</dbReference>
<feature type="region of interest" description="Disordered" evidence="1">
    <location>
        <begin position="38"/>
        <end position="61"/>
    </location>
</feature>
<feature type="compositionally biased region" description="Acidic residues" evidence="1">
    <location>
        <begin position="310"/>
        <end position="322"/>
    </location>
</feature>
<dbReference type="Proteomes" id="UP000479000">
    <property type="component" value="Unassembled WGS sequence"/>
</dbReference>
<gene>
    <name evidence="2" type="ORF">NTEN_LOCUS19269</name>
</gene>
<feature type="region of interest" description="Disordered" evidence="1">
    <location>
        <begin position="244"/>
        <end position="322"/>
    </location>
</feature>
<sequence>MKNWNSAIISAFDSVAKGWTPVPAPQSWRTLPPKVWLKGQQPSASSANSQHLASASAMGHNHPHQASYGLWASQQKSPIPAMVFMKQIPVPYPVTDQKQVPVKIAVPVNKPYLGYISRPYQIFMENKTPYPVPAPYAVENRIPVPVKVPVQRPYPVPEVQVPVQVPVEKPYIIHVPVEKRVPYPVEKPVPVPVQIQVEKPVPVQVEKRVPVYIERRVPVYIQKLVPYPVKIPIRVPVPVPYYAQPPPNSNQHSNYFRPSPSFHQEPEGSQGSFHQVMLFPKKARHEQNHDDYRSNQQVDPDYPAGANHDENEEEESDSDRTH</sequence>
<dbReference type="PANTHER" id="PTHR47771:SF12">
    <property type="entry name" value="HL02234P-RELATED"/>
    <property type="match status" value="1"/>
</dbReference>
<keyword evidence="3" id="KW-1185">Reference proteome</keyword>